<dbReference type="InterPro" id="IPR014782">
    <property type="entry name" value="Peptidase_M1_dom"/>
</dbReference>
<dbReference type="InterPro" id="IPR027268">
    <property type="entry name" value="Peptidase_M4/M1_CTD_sf"/>
</dbReference>
<comment type="caution">
    <text evidence="3">The sequence shown here is derived from an EMBL/GenBank/DDBJ whole genome shotgun (WGS) entry which is preliminary data.</text>
</comment>
<dbReference type="Pfam" id="PF01433">
    <property type="entry name" value="Peptidase_M1"/>
    <property type="match status" value="1"/>
</dbReference>
<dbReference type="Gene3D" id="1.10.390.10">
    <property type="entry name" value="Neutral Protease Domain 2"/>
    <property type="match status" value="1"/>
</dbReference>
<dbReference type="SUPFAM" id="SSF55486">
    <property type="entry name" value="Metalloproteases ('zincins'), catalytic domain"/>
    <property type="match status" value="1"/>
</dbReference>
<keyword evidence="1" id="KW-0732">Signal</keyword>
<reference evidence="4" key="1">
    <citation type="journal article" date="2019" name="Int. J. Syst. Evol. Microbiol.">
        <title>The Global Catalogue of Microorganisms (GCM) 10K type strain sequencing project: providing services to taxonomists for standard genome sequencing and annotation.</title>
        <authorList>
            <consortium name="The Broad Institute Genomics Platform"/>
            <consortium name="The Broad Institute Genome Sequencing Center for Infectious Disease"/>
            <person name="Wu L."/>
            <person name="Ma J."/>
        </authorList>
    </citation>
    <scope>NUCLEOTIDE SEQUENCE [LARGE SCALE GENOMIC DNA]</scope>
    <source>
        <strain evidence="4">CGMCC 1.10832</strain>
    </source>
</reference>
<evidence type="ECO:0000256" key="1">
    <source>
        <dbReference type="SAM" id="SignalP"/>
    </source>
</evidence>
<dbReference type="InterPro" id="IPR034015">
    <property type="entry name" value="M1_LTA4H"/>
</dbReference>
<evidence type="ECO:0000313" key="4">
    <source>
        <dbReference type="Proteomes" id="UP000636010"/>
    </source>
</evidence>
<feature type="signal peptide" evidence="1">
    <location>
        <begin position="1"/>
        <end position="21"/>
    </location>
</feature>
<evidence type="ECO:0000313" key="3">
    <source>
        <dbReference type="EMBL" id="GGC19202.1"/>
    </source>
</evidence>
<dbReference type="EMBL" id="BMEC01000001">
    <property type="protein sequence ID" value="GGC19202.1"/>
    <property type="molecule type" value="Genomic_DNA"/>
</dbReference>
<proteinExistence type="predicted"/>
<protein>
    <submittedName>
        <fullName evidence="3">Peptidase M1</fullName>
    </submittedName>
</protein>
<dbReference type="RefSeq" id="WP_188459773.1">
    <property type="nucleotide sequence ID" value="NZ_BAABHU010000001.1"/>
</dbReference>
<accession>A0ABQ1L939</accession>
<feature type="domain" description="Peptidase M1 membrane alanine aminopeptidase" evidence="2">
    <location>
        <begin position="343"/>
        <end position="495"/>
    </location>
</feature>
<evidence type="ECO:0000259" key="2">
    <source>
        <dbReference type="Pfam" id="PF01433"/>
    </source>
</evidence>
<keyword evidence="4" id="KW-1185">Reference proteome</keyword>
<gene>
    <name evidence="3" type="ORF">GCM10011506_00300</name>
</gene>
<dbReference type="PANTHER" id="PTHR45726">
    <property type="entry name" value="LEUKOTRIENE A-4 HYDROLASE"/>
    <property type="match status" value="1"/>
</dbReference>
<dbReference type="PANTHER" id="PTHR45726:SF3">
    <property type="entry name" value="LEUKOTRIENE A-4 HYDROLASE"/>
    <property type="match status" value="1"/>
</dbReference>
<sequence>MKIKIAMITLLGYMAAFASTAQTDRWQQAIKYEMEIDMNVENHQFTGKQKVKYTNNSPDTLKKVFYHLYFNAFQPNSMMDVRSRTIMDADRRVGGRIAELSTGEIGYQKIKTLKQDGKNVKYEVVGTILEVELSKPIMPNSTVDFTMEFEGQVPVQIRRSGRDNEEGIAYSMAQWYPKMAEYDYQGWHSNPYIGREFHGVWGDFDVKITIDKDYILGGTGYVQNPNEVGHGYQKAGVKPAKGKDGKQTWHFKAPKVIDFMWAADPDFTHETAQVPNGPTLHFLYQKNEKTAENWEKLKGYTVKAFEYANKTFGKYPYEQFSVIQGGDGGMEYPMSTLITGERSLPSLVGVTVHEMFHSWYQGVLATNESLYEWMDEGFTSFASSETMNVIMEQGEQNPQAGNYRGYLSLAKSEYEEPMSTHADHYHTNFAYGRAAYSKGATFLGQLRYIVGEDVFYKGMRRYFNEWKFKHPNPNDFIRIMEKESGLELDWYKEYWVYTTKTIDYGIKSVLESDGKTVVTLEKIGKMPMPVEVTVNFKDGSTKLYYIPLRIMRGEKKFSDSKNVKVLNDWPWVYPTYTFEIEGSAADIQSMVIDKDNGTADVEEGNNSFDREKHLKVTFEE</sequence>
<feature type="chain" id="PRO_5045867560" evidence="1">
    <location>
        <begin position="22"/>
        <end position="620"/>
    </location>
</feature>
<name>A0ABQ1L939_9BACT</name>
<dbReference type="Proteomes" id="UP000636010">
    <property type="component" value="Unassembled WGS sequence"/>
</dbReference>
<dbReference type="CDD" id="cd09604">
    <property type="entry name" value="M1_APN_like"/>
    <property type="match status" value="1"/>
</dbReference>
<organism evidence="3 4">
    <name type="scientific">Marivirga lumbricoides</name>
    <dbReference type="NCBI Taxonomy" id="1046115"/>
    <lineage>
        <taxon>Bacteria</taxon>
        <taxon>Pseudomonadati</taxon>
        <taxon>Bacteroidota</taxon>
        <taxon>Cytophagia</taxon>
        <taxon>Cytophagales</taxon>
        <taxon>Marivirgaceae</taxon>
        <taxon>Marivirga</taxon>
    </lineage>
</organism>